<gene>
    <name evidence="1" type="ORF">LCI18_014616</name>
</gene>
<dbReference type="EMBL" id="CP090041">
    <property type="protein sequence ID" value="UPL03682.1"/>
    <property type="molecule type" value="Genomic_DNA"/>
</dbReference>
<sequence>MANRNQALGLLAILLLTLQIVGARTYDQPERGSFSNPSARSRPFFRYWLPDASADPELVAQDISSAGEVGAGGVEFLPFYNYGGDVGKYPAGADWSKYGFGTPAFQNLFRVALQAHKDNDMVMDFALGPNQGQGVPADPNDGGLKWDLVPFASEVSPKGKSEEIKVPGWGTGKLVSVVAAVVTAKTNVTTTPTYWNLTVSEESLKVLTSKVSRHGSVVLTNDNLLDKSEQWIFAFYERQSLDRNLMFPAKWQKTIWDNGSFTVDHFSRRGADTIIDFWEQHVLPGGNDRLLSEVGNYGWEDSLELGFNISWTPGLPRRFQLQLGYSIYQYLPLLIWSNNNLNIQSGQPGKFRVTLDTPDGGARHINAFRATLQSCYQDYLQTLSRWAKRRLGLAMSAQVSYNLPMDMAASVPFVDVPECESLQARDNTDGYRQFSGAAQLAGQRVVSNEMGAGYLKVFKHQIPELLRSINRAFAGGVNRVVIHGMTFAHNYFETTWPGYVAWQYVVSEPYSNKFPSWKHGFNEALEYVARTQHVLQSGKARVDIAIYNKVSASDPNFKSFRDCSDLLNAGFSYSYISPNNLDLPTAIVRQGVLGPDDAAFKVLVVPSVHNDIGLDDAKRLVRLAKQGMPIVVEGDPKVYPIGKDDPKKVEQLLNSLYGYNSVVRCGQGEVVKAMNSISITPRVSTLMNSTLQTVWRDDDDKNGISYLYLYADNATSGYITINKTAIPYVLDAWSGKTEALLSYTVNNHRAINIPISLAKSQSMIIGLSMSKLRDVYTPRLSLKSVPQSVLGVEYSGRGDLILHVSSAAYDSPGKVVLSNGDIQSLTVPDGQSGKITELKDWKLVVEHWESPKNLSDASPMAVKTNRTYQLTGRLAGWSQIPKLANASGVGFYQKTYQWFGDTKTGGAYLNLPPILQAAQVVVNGHKTQPVNCNFPRVDMGPYLRTGNNNITIITPSTMWNYLRTFSDELLSSGAPPLKVYGIHIPYQELPPPAPSENGLVGPVTVTDYAKVHIRKFY</sequence>
<keyword evidence="2" id="KW-1185">Reference proteome</keyword>
<accession>A0ACD3ZRH0</accession>
<reference evidence="1" key="1">
    <citation type="submission" date="2021-11" db="EMBL/GenBank/DDBJ databases">
        <title>Fusarium solani-melongenae Genome sequencing and assembly.</title>
        <authorList>
            <person name="Xie S."/>
            <person name="Huang L."/>
            <person name="Zhang X."/>
        </authorList>
    </citation>
    <scope>NUCLEOTIDE SEQUENCE</scope>
    <source>
        <strain evidence="1">CRI 24-3</strain>
    </source>
</reference>
<dbReference type="Proteomes" id="UP000830768">
    <property type="component" value="Chromosome 13"/>
</dbReference>
<name>A0ACD3ZRH0_FUSSC</name>
<evidence type="ECO:0000313" key="2">
    <source>
        <dbReference type="Proteomes" id="UP000830768"/>
    </source>
</evidence>
<proteinExistence type="predicted"/>
<protein>
    <submittedName>
        <fullName evidence="1">Uncharacterized protein</fullName>
    </submittedName>
</protein>
<evidence type="ECO:0000313" key="1">
    <source>
        <dbReference type="EMBL" id="UPL03682.1"/>
    </source>
</evidence>
<organism evidence="1 2">
    <name type="scientific">Fusarium solani subsp. cucurbitae</name>
    <name type="common">Neocosmosporum cucurbitae</name>
    <dbReference type="NCBI Taxonomy" id="2747967"/>
    <lineage>
        <taxon>Eukaryota</taxon>
        <taxon>Fungi</taxon>
        <taxon>Dikarya</taxon>
        <taxon>Ascomycota</taxon>
        <taxon>Pezizomycotina</taxon>
        <taxon>Sordariomycetes</taxon>
        <taxon>Hypocreomycetidae</taxon>
        <taxon>Hypocreales</taxon>
        <taxon>Nectriaceae</taxon>
        <taxon>Fusarium</taxon>
        <taxon>Fusarium solani species complex</taxon>
    </lineage>
</organism>